<organism evidence="2 3">
    <name type="scientific">Euphydryas editha</name>
    <name type="common">Edith's checkerspot</name>
    <dbReference type="NCBI Taxonomy" id="104508"/>
    <lineage>
        <taxon>Eukaryota</taxon>
        <taxon>Metazoa</taxon>
        <taxon>Ecdysozoa</taxon>
        <taxon>Arthropoda</taxon>
        <taxon>Hexapoda</taxon>
        <taxon>Insecta</taxon>
        <taxon>Pterygota</taxon>
        <taxon>Neoptera</taxon>
        <taxon>Endopterygota</taxon>
        <taxon>Lepidoptera</taxon>
        <taxon>Glossata</taxon>
        <taxon>Ditrysia</taxon>
        <taxon>Papilionoidea</taxon>
        <taxon>Nymphalidae</taxon>
        <taxon>Nymphalinae</taxon>
        <taxon>Euphydryas</taxon>
    </lineage>
</organism>
<feature type="compositionally biased region" description="Acidic residues" evidence="1">
    <location>
        <begin position="9"/>
        <end position="23"/>
    </location>
</feature>
<name>A0AAU9V305_EUPED</name>
<evidence type="ECO:0000313" key="2">
    <source>
        <dbReference type="EMBL" id="CAH2106385.1"/>
    </source>
</evidence>
<feature type="region of interest" description="Disordered" evidence="1">
    <location>
        <begin position="1"/>
        <end position="61"/>
    </location>
</feature>
<dbReference type="Proteomes" id="UP001153954">
    <property type="component" value="Unassembled WGS sequence"/>
</dbReference>
<evidence type="ECO:0000256" key="1">
    <source>
        <dbReference type="SAM" id="MobiDB-lite"/>
    </source>
</evidence>
<protein>
    <submittedName>
        <fullName evidence="2">Uncharacterized protein</fullName>
    </submittedName>
</protein>
<feature type="compositionally biased region" description="Polar residues" evidence="1">
    <location>
        <begin position="50"/>
        <end position="61"/>
    </location>
</feature>
<gene>
    <name evidence="2" type="ORF">EEDITHA_LOCUS20525</name>
</gene>
<dbReference type="AlphaFoldDB" id="A0AAU9V305"/>
<dbReference type="EMBL" id="CAKOGL010000029">
    <property type="protein sequence ID" value="CAH2106385.1"/>
    <property type="molecule type" value="Genomic_DNA"/>
</dbReference>
<sequence length="82" mass="9397">MYIKRKWEDSEDGLDFSDDDDVADPTYNFQLNEPEGPDEEPEEPSHLENTDQSATTLETTSINTQMMKIVITNEKSVKSELI</sequence>
<keyword evidence="3" id="KW-1185">Reference proteome</keyword>
<accession>A0AAU9V305</accession>
<proteinExistence type="predicted"/>
<comment type="caution">
    <text evidence="2">The sequence shown here is derived from an EMBL/GenBank/DDBJ whole genome shotgun (WGS) entry which is preliminary data.</text>
</comment>
<reference evidence="2" key="1">
    <citation type="submission" date="2022-03" db="EMBL/GenBank/DDBJ databases">
        <authorList>
            <person name="Tunstrom K."/>
        </authorList>
    </citation>
    <scope>NUCLEOTIDE SEQUENCE</scope>
</reference>
<evidence type="ECO:0000313" key="3">
    <source>
        <dbReference type="Proteomes" id="UP001153954"/>
    </source>
</evidence>